<dbReference type="Gene3D" id="6.10.140.2220">
    <property type="match status" value="1"/>
</dbReference>
<organism evidence="7 8">
    <name type="scientific">Elasticomyces elasticus</name>
    <dbReference type="NCBI Taxonomy" id="574655"/>
    <lineage>
        <taxon>Eukaryota</taxon>
        <taxon>Fungi</taxon>
        <taxon>Dikarya</taxon>
        <taxon>Ascomycota</taxon>
        <taxon>Pezizomycotina</taxon>
        <taxon>Dothideomycetes</taxon>
        <taxon>Dothideomycetidae</taxon>
        <taxon>Mycosphaerellales</taxon>
        <taxon>Teratosphaeriaceae</taxon>
        <taxon>Elasticomyces</taxon>
    </lineage>
</organism>
<evidence type="ECO:0000313" key="7">
    <source>
        <dbReference type="EMBL" id="KAK5693004.1"/>
    </source>
</evidence>
<feature type="domain" description="MYND-type" evidence="6">
    <location>
        <begin position="39"/>
        <end position="77"/>
    </location>
</feature>
<evidence type="ECO:0000313" key="8">
    <source>
        <dbReference type="Proteomes" id="UP001310594"/>
    </source>
</evidence>
<comment type="caution">
    <text evidence="7">The sequence shown here is derived from an EMBL/GenBank/DDBJ whole genome shotgun (WGS) entry which is preliminary data.</text>
</comment>
<dbReference type="InterPro" id="IPR002893">
    <property type="entry name" value="Znf_MYND"/>
</dbReference>
<keyword evidence="3" id="KW-0862">Zinc</keyword>
<protein>
    <recommendedName>
        <fullName evidence="6">MYND-type domain-containing protein</fullName>
    </recommendedName>
</protein>
<keyword evidence="5" id="KW-0812">Transmembrane</keyword>
<name>A0AAN7W0Q1_9PEZI</name>
<dbReference type="EMBL" id="JAVRQU010000018">
    <property type="protein sequence ID" value="KAK5693004.1"/>
    <property type="molecule type" value="Genomic_DNA"/>
</dbReference>
<evidence type="ECO:0000259" key="6">
    <source>
        <dbReference type="PROSITE" id="PS50865"/>
    </source>
</evidence>
<evidence type="ECO:0000256" key="3">
    <source>
        <dbReference type="ARBA" id="ARBA00022833"/>
    </source>
</evidence>
<keyword evidence="2 4" id="KW-0863">Zinc-finger</keyword>
<evidence type="ECO:0000256" key="4">
    <source>
        <dbReference type="PROSITE-ProRule" id="PRU00134"/>
    </source>
</evidence>
<proteinExistence type="predicted"/>
<dbReference type="Proteomes" id="UP001310594">
    <property type="component" value="Unassembled WGS sequence"/>
</dbReference>
<keyword evidence="5" id="KW-1133">Transmembrane helix</keyword>
<evidence type="ECO:0000256" key="5">
    <source>
        <dbReference type="SAM" id="Phobius"/>
    </source>
</evidence>
<evidence type="ECO:0000256" key="2">
    <source>
        <dbReference type="ARBA" id="ARBA00022771"/>
    </source>
</evidence>
<dbReference type="PROSITE" id="PS50865">
    <property type="entry name" value="ZF_MYND_2"/>
    <property type="match status" value="1"/>
</dbReference>
<dbReference type="SUPFAM" id="SSF144232">
    <property type="entry name" value="HIT/MYND zinc finger-like"/>
    <property type="match status" value="1"/>
</dbReference>
<keyword evidence="1" id="KW-0479">Metal-binding</keyword>
<reference evidence="7" key="1">
    <citation type="submission" date="2023-08" db="EMBL/GenBank/DDBJ databases">
        <title>Black Yeasts Isolated from many extreme environments.</title>
        <authorList>
            <person name="Coleine C."/>
            <person name="Stajich J.E."/>
            <person name="Selbmann L."/>
        </authorList>
    </citation>
    <scope>NUCLEOTIDE SEQUENCE</scope>
    <source>
        <strain evidence="7">CCFEE 5810</strain>
    </source>
</reference>
<dbReference type="AlphaFoldDB" id="A0AAN7W0Q1"/>
<dbReference type="Pfam" id="PF01753">
    <property type="entry name" value="zf-MYND"/>
    <property type="match status" value="1"/>
</dbReference>
<dbReference type="PROSITE" id="PS01360">
    <property type="entry name" value="ZF_MYND_1"/>
    <property type="match status" value="1"/>
</dbReference>
<keyword evidence="5" id="KW-0472">Membrane</keyword>
<gene>
    <name evidence="7" type="ORF">LTR97_010480</name>
</gene>
<dbReference type="GO" id="GO:0008270">
    <property type="term" value="F:zinc ion binding"/>
    <property type="evidence" value="ECO:0007669"/>
    <property type="project" value="UniProtKB-KW"/>
</dbReference>
<accession>A0AAN7W0Q1</accession>
<sequence length="126" mass="13804">MLGGVSAGYEDEYEPQGEAISVIGPCSKGRLEYGSDTECGGCQKKLKKDFRCSKCQDQKYCSRECQRKDFRRHKTVCRTPEDREAMFGKSSSMWMHTYYMASGGGAMAGLGALMGMSGVMSMSMGA</sequence>
<feature type="transmembrane region" description="Helical" evidence="5">
    <location>
        <begin position="98"/>
        <end position="120"/>
    </location>
</feature>
<evidence type="ECO:0000256" key="1">
    <source>
        <dbReference type="ARBA" id="ARBA00022723"/>
    </source>
</evidence>